<protein>
    <submittedName>
        <fullName evidence="1">Uncharacterized protein</fullName>
    </submittedName>
</protein>
<dbReference type="KEGG" id="fro:AALO17_07830"/>
<accession>A0A140DTE0</accession>
<name>A0A140DTE0_9FIRM</name>
<gene>
    <name evidence="1" type="ORF">AALO17_07830</name>
</gene>
<sequence>MKLETFLQILEPGHLVRPVTGQEVESAGVSDYEWMIPEDLLEREVTGIRCFIEPDDPGIRLVMETAIGNATRDRGCFLDDFLGILTLEEEAEVHVRRGSEKLGHASAQRIEAMLSNSVLDSSVERISLDLNREWDLIMTVHIR</sequence>
<evidence type="ECO:0000313" key="1">
    <source>
        <dbReference type="EMBL" id="AMK53917.1"/>
    </source>
</evidence>
<dbReference type="GeneID" id="78477584"/>
<reference evidence="1 2" key="1">
    <citation type="journal article" date="2016" name="Gut Pathog.">
        <title>Whole genome sequencing of "Faecalibaculum rodentium" ALO17, isolated from C57BL/6J laboratory mouse feces.</title>
        <authorList>
            <person name="Lim S."/>
            <person name="Chang D.H."/>
            <person name="Ahn S."/>
            <person name="Kim B.C."/>
        </authorList>
    </citation>
    <scope>NUCLEOTIDE SEQUENCE [LARGE SCALE GENOMIC DNA]</scope>
    <source>
        <strain evidence="1 2">Alo17</strain>
    </source>
</reference>
<proteinExistence type="predicted"/>
<evidence type="ECO:0000313" key="2">
    <source>
        <dbReference type="Proteomes" id="UP000069771"/>
    </source>
</evidence>
<organism evidence="1 2">
    <name type="scientific">Faecalibaculum rodentium</name>
    <dbReference type="NCBI Taxonomy" id="1702221"/>
    <lineage>
        <taxon>Bacteria</taxon>
        <taxon>Bacillati</taxon>
        <taxon>Bacillota</taxon>
        <taxon>Erysipelotrichia</taxon>
        <taxon>Erysipelotrichales</taxon>
        <taxon>Erysipelotrichaceae</taxon>
        <taxon>Faecalibaculum</taxon>
    </lineage>
</organism>
<dbReference type="RefSeq" id="WP_067555668.1">
    <property type="nucleotide sequence ID" value="NZ_CP011391.1"/>
</dbReference>
<keyword evidence="2" id="KW-1185">Reference proteome</keyword>
<dbReference type="STRING" id="1702221.AALO17_07830"/>
<dbReference type="AlphaFoldDB" id="A0A140DTE0"/>
<dbReference type="Proteomes" id="UP000069771">
    <property type="component" value="Chromosome"/>
</dbReference>
<dbReference type="EMBL" id="CP011391">
    <property type="protein sequence ID" value="AMK53917.1"/>
    <property type="molecule type" value="Genomic_DNA"/>
</dbReference>